<dbReference type="AlphaFoldDB" id="W7HZL6"/>
<dbReference type="OrthoDB" id="2962696at2759"/>
<dbReference type="InterPro" id="IPR036291">
    <property type="entry name" value="NAD(P)-bd_dom_sf"/>
</dbReference>
<dbReference type="PROSITE" id="PS00061">
    <property type="entry name" value="ADH_SHORT"/>
    <property type="match status" value="1"/>
</dbReference>
<gene>
    <name evidence="4" type="ORF">DRE_05218</name>
</gene>
<dbReference type="PANTHER" id="PTHR43618">
    <property type="entry name" value="7-ALPHA-HYDROXYSTEROID DEHYDROGENASE"/>
    <property type="match status" value="1"/>
</dbReference>
<dbReference type="Proteomes" id="UP000024837">
    <property type="component" value="Unassembled WGS sequence"/>
</dbReference>
<sequence>MPQSATSGHDLTCSSLFSVEGLVVVVTGGGTGIGLMIAQAFAANGAKVYIIGRREDILEKTAEQYSADRPGNIIPVQGDVTSKSSIEEIVKHIQQAEGYIDVLFNNAGIAGPKSQEPGTTISEKMQNFYDNQDFEDWQKVFNTNVSSAYFVTLAFLKLLEEGTKRTKGRSSCVINISSISGLTKWSQNHMSYNASKAAVIHLTKMMATEFSGLKIRFNSIAPGVFPSEMTTEGSDEKNISSHGKEVDIPAKRAGDVREMAGTAIYLASQAGMYTNGAILPIDGGFLLAGPSAY</sequence>
<reference evidence="4 5" key="1">
    <citation type="submission" date="2013-05" db="EMBL/GenBank/DDBJ databases">
        <title>Drechslerella stenobrocha genome reveals carnivorous origination and mechanical trapping mechanism of predatory fungi.</title>
        <authorList>
            <person name="Liu X."/>
            <person name="Zhang W."/>
            <person name="Liu K."/>
        </authorList>
    </citation>
    <scope>NUCLEOTIDE SEQUENCE [LARGE SCALE GENOMIC DNA]</scope>
    <source>
        <strain evidence="4 5">248</strain>
    </source>
</reference>
<dbReference type="PRINTS" id="PR00081">
    <property type="entry name" value="GDHRDH"/>
</dbReference>
<proteinExistence type="inferred from homology"/>
<organism evidence="4 5">
    <name type="scientific">Drechslerella stenobrocha 248</name>
    <dbReference type="NCBI Taxonomy" id="1043628"/>
    <lineage>
        <taxon>Eukaryota</taxon>
        <taxon>Fungi</taxon>
        <taxon>Dikarya</taxon>
        <taxon>Ascomycota</taxon>
        <taxon>Pezizomycotina</taxon>
        <taxon>Orbiliomycetes</taxon>
        <taxon>Orbiliales</taxon>
        <taxon>Orbiliaceae</taxon>
        <taxon>Drechslerella</taxon>
    </lineage>
</organism>
<evidence type="ECO:0000256" key="3">
    <source>
        <dbReference type="ARBA" id="ARBA00023002"/>
    </source>
</evidence>
<dbReference type="SUPFAM" id="SSF51735">
    <property type="entry name" value="NAD(P)-binding Rossmann-fold domains"/>
    <property type="match status" value="1"/>
</dbReference>
<dbReference type="CDD" id="cd05233">
    <property type="entry name" value="SDR_c"/>
    <property type="match status" value="1"/>
</dbReference>
<name>W7HZL6_9PEZI</name>
<dbReference type="Pfam" id="PF13561">
    <property type="entry name" value="adh_short_C2"/>
    <property type="match status" value="1"/>
</dbReference>
<dbReference type="EMBL" id="KI966425">
    <property type="protein sequence ID" value="EWC45657.1"/>
    <property type="molecule type" value="Genomic_DNA"/>
</dbReference>
<dbReference type="InterPro" id="IPR052178">
    <property type="entry name" value="Sec_Metab_Biosynth_SDR"/>
</dbReference>
<keyword evidence="2" id="KW-0521">NADP</keyword>
<accession>W7HZL6</accession>
<dbReference type="PRINTS" id="PR00080">
    <property type="entry name" value="SDRFAMILY"/>
</dbReference>
<keyword evidence="5" id="KW-1185">Reference proteome</keyword>
<evidence type="ECO:0000256" key="1">
    <source>
        <dbReference type="ARBA" id="ARBA00006484"/>
    </source>
</evidence>
<keyword evidence="3" id="KW-0560">Oxidoreductase</keyword>
<protein>
    <submittedName>
        <fullName evidence="4">Uncharacterized protein</fullName>
    </submittedName>
</protein>
<evidence type="ECO:0000313" key="4">
    <source>
        <dbReference type="EMBL" id="EWC45657.1"/>
    </source>
</evidence>
<evidence type="ECO:0000256" key="2">
    <source>
        <dbReference type="ARBA" id="ARBA00022857"/>
    </source>
</evidence>
<dbReference type="InterPro" id="IPR002347">
    <property type="entry name" value="SDR_fam"/>
</dbReference>
<dbReference type="HOGENOM" id="CLU_010194_12_1_1"/>
<dbReference type="InterPro" id="IPR020904">
    <property type="entry name" value="Sc_DH/Rdtase_CS"/>
</dbReference>
<dbReference type="PANTHER" id="PTHR43618:SF4">
    <property type="entry name" value="SHORT CHAIN DEHYDROGENASE_REDUCTASE FAMILY (AFU_ORTHOLOGUE AFUA_7G04540)"/>
    <property type="match status" value="1"/>
</dbReference>
<dbReference type="Gene3D" id="3.40.50.720">
    <property type="entry name" value="NAD(P)-binding Rossmann-like Domain"/>
    <property type="match status" value="1"/>
</dbReference>
<comment type="similarity">
    <text evidence="1">Belongs to the short-chain dehydrogenases/reductases (SDR) family.</text>
</comment>
<evidence type="ECO:0000313" key="5">
    <source>
        <dbReference type="Proteomes" id="UP000024837"/>
    </source>
</evidence>
<dbReference type="FunFam" id="3.40.50.720:FF:000084">
    <property type="entry name" value="Short-chain dehydrogenase reductase"/>
    <property type="match status" value="1"/>
</dbReference>
<dbReference type="GO" id="GO:0016491">
    <property type="term" value="F:oxidoreductase activity"/>
    <property type="evidence" value="ECO:0007669"/>
    <property type="project" value="UniProtKB-KW"/>
</dbReference>